<dbReference type="InParanoid" id="A0A0S2M5X8"/>
<dbReference type="KEGG" id="cne:CNH01277"/>
<name>A0A0S2M5X8_CRYD1</name>
<organism evidence="2 3">
    <name type="scientific">Cryptococcus deneoformans (strain JEC21 / ATCC MYA-565)</name>
    <name type="common">Cryptococcus neoformans var. neoformans serotype D</name>
    <dbReference type="NCBI Taxonomy" id="214684"/>
    <lineage>
        <taxon>Eukaryota</taxon>
        <taxon>Fungi</taxon>
        <taxon>Dikarya</taxon>
        <taxon>Basidiomycota</taxon>
        <taxon>Agaricomycotina</taxon>
        <taxon>Tremellomycetes</taxon>
        <taxon>Tremellales</taxon>
        <taxon>Cryptococcaceae</taxon>
        <taxon>Cryptococcus</taxon>
        <taxon>Cryptococcus neoformans species complex</taxon>
    </lineage>
</organism>
<dbReference type="AlphaFoldDB" id="A0A0S2M5X8"/>
<feature type="compositionally biased region" description="Basic residues" evidence="1">
    <location>
        <begin position="29"/>
        <end position="38"/>
    </location>
</feature>
<evidence type="ECO:0000256" key="1">
    <source>
        <dbReference type="SAM" id="MobiDB-lite"/>
    </source>
</evidence>
<dbReference type="RefSeq" id="XP_024514614.1">
    <property type="nucleotide sequence ID" value="XM_024658699.1"/>
</dbReference>
<reference evidence="2 3" key="1">
    <citation type="journal article" date="2005" name="Science">
        <title>The genome of the basidiomycetous yeast and human pathogen Cryptococcus neoformans.</title>
        <authorList>
            <person name="Loftus B.J."/>
            <person name="Fung E."/>
            <person name="Roncaglia P."/>
            <person name="Rowley D."/>
            <person name="Amedeo P."/>
            <person name="Bruno D."/>
            <person name="Vamathevan J."/>
            <person name="Miranda M."/>
            <person name="Anderson I.J."/>
            <person name="Fraser J.A."/>
            <person name="Allen J.E."/>
            <person name="Bosdet I.E."/>
            <person name="Brent M.R."/>
            <person name="Chiu R."/>
            <person name="Doering T.L."/>
            <person name="Donlin M.J."/>
            <person name="D'Souza C.A."/>
            <person name="Fox D.S."/>
            <person name="Grinberg V."/>
            <person name="Fu J."/>
            <person name="Fukushima M."/>
            <person name="Haas B.J."/>
            <person name="Huang J.C."/>
            <person name="Janbon G."/>
            <person name="Jones S.J."/>
            <person name="Koo H.L."/>
            <person name="Krzywinski M.I."/>
            <person name="Kwon-Chung J.K."/>
            <person name="Lengeler K.B."/>
            <person name="Maiti R."/>
            <person name="Marra M.A."/>
            <person name="Marra R.E."/>
            <person name="Mathewson C.A."/>
            <person name="Mitchell T.G."/>
            <person name="Pertea M."/>
            <person name="Riggs F.R."/>
            <person name="Salzberg S.L."/>
            <person name="Schein J.E."/>
            <person name="Shvartsbeyn A."/>
            <person name="Shin H."/>
            <person name="Shumway M."/>
            <person name="Specht C.A."/>
            <person name="Suh B.B."/>
            <person name="Tenney A."/>
            <person name="Utterback T.R."/>
            <person name="Wickes B.L."/>
            <person name="Wortman J.R."/>
            <person name="Wye N.H."/>
            <person name="Kronstad J.W."/>
            <person name="Lodge J.K."/>
            <person name="Heitman J."/>
            <person name="Davis R.W."/>
            <person name="Fraser C.M."/>
            <person name="Hyman R.W."/>
        </authorList>
    </citation>
    <scope>NUCLEOTIDE SEQUENCE [LARGE SCALE GENOMIC DNA]</scope>
    <source>
        <strain evidence="3">JEC21 / ATCC MYA-565</strain>
    </source>
</reference>
<feature type="compositionally biased region" description="Polar residues" evidence="1">
    <location>
        <begin position="46"/>
        <end position="64"/>
    </location>
</feature>
<dbReference type="GeneID" id="36392990"/>
<dbReference type="VEuPathDB" id="FungiDB:CNH01277"/>
<evidence type="ECO:0000313" key="2">
    <source>
        <dbReference type="EMBL" id="ALO69535.1"/>
    </source>
</evidence>
<feature type="compositionally biased region" description="Low complexity" evidence="1">
    <location>
        <begin position="238"/>
        <end position="248"/>
    </location>
</feature>
<dbReference type="EMBL" id="AE017348">
    <property type="protein sequence ID" value="ALO69535.1"/>
    <property type="molecule type" value="Genomic_DNA"/>
</dbReference>
<feature type="region of interest" description="Disordered" evidence="1">
    <location>
        <begin position="212"/>
        <end position="248"/>
    </location>
</feature>
<proteinExistence type="predicted"/>
<keyword evidence="3" id="KW-1185">Reference proteome</keyword>
<feature type="compositionally biased region" description="Polar residues" evidence="1">
    <location>
        <begin position="129"/>
        <end position="152"/>
    </location>
</feature>
<evidence type="ECO:0000313" key="3">
    <source>
        <dbReference type="Proteomes" id="UP000002149"/>
    </source>
</evidence>
<dbReference type="PaxDb" id="214684-A0A0S2M5X8"/>
<feature type="region of interest" description="Disordered" evidence="1">
    <location>
        <begin position="23"/>
        <end position="154"/>
    </location>
</feature>
<gene>
    <name evidence="2" type="ordered locus">CNH01277</name>
</gene>
<sequence length="248" mass="27752">MSRISGYSDYLMSRYIRKLILRHGEQPRSKRRRKHKVLRKYDSLKQIMSPQQNSRGSASSSGTYTIFPPKTANLAVSDGSFSPQALTTTPNSTTPLTTSDPRSNSSSKPSDYFTTPTSSPQDIRHPSPSRVNTSDSISRMTGNDSQTSSSSLRRILETGILRPFKRSKPFSKEENVMWRNILRSPICRPTMTSELPSIASLPISHKDLVKKADEETAGRGRVSNESLVIPQNFDDDSTQSTYSSDRNE</sequence>
<accession>A0A0S2M5X8</accession>
<feature type="compositionally biased region" description="Polar residues" evidence="1">
    <location>
        <begin position="112"/>
        <end position="121"/>
    </location>
</feature>
<feature type="compositionally biased region" description="Low complexity" evidence="1">
    <location>
        <begin position="86"/>
        <end position="111"/>
    </location>
</feature>
<dbReference type="Proteomes" id="UP000002149">
    <property type="component" value="Chromosome 8"/>
</dbReference>
<dbReference type="OrthoDB" id="10558875at2759"/>
<protein>
    <submittedName>
        <fullName evidence="2">Uncharacterized protein</fullName>
    </submittedName>
</protein>